<proteinExistence type="predicted"/>
<evidence type="ECO:0000313" key="2">
    <source>
        <dbReference type="EMBL" id="KAJ5556205.1"/>
    </source>
</evidence>
<sequence length="643" mass="70507">MAPAFSRLVRDLDSSYFDSPERLHWLSNMTANSLAKWGVRQLPKQCDYSLQEILNLEEKYGFRTTRWSYNRIHGFQPENPLAGCPRFAVKKEEIPAHLADVKAHCDEDATWIFCKDGNERGMKKVPGEGWKQTIIKEAVQLLREVLEPGSSPSADDLHDHTAIYLEENRASPLGTLSIPPFPDFPYLNIPPGDTGPLTQPPAYSETDNLYHHLSAILGAFPLYSSASHQSPFSFSNVFSFFAANPPSPSTMPSVPSKKTKGKKGKKGKKKEKAERKASKMAAAATTTTPAGPSTDEDLDQPQTPSSTSTAILAASFAKVEATGEVVVNAELETLASLPALQPLTFETTKTAPAVEVAVTGDVAVDVELGMPQSLLARSPLTSETTPAVSSAEVAVTGDVTSVEMEIAASPSAPPTTKPAEAATYADFDLMMCPAYPPYWHIACHGKSYFCWQHEDGHMEPVDVATLERDDTVLSCLFYPPCTQHQPSKSCWCPECVGSLRFCCCYHYPKYCNYPYPPVPAPMEPWWAEQWRYEQQNLGAEDQRPVAKSQVLEPGKMSAAAFVPEGKKVEVVEPTSVLERVVTAHKQPTPKPESVAESASRLTTPVESTRKKKKKKAKKKLGKKSSPPPPLPLLLLRPGPSHPF</sequence>
<feature type="compositionally biased region" description="Basic residues" evidence="1">
    <location>
        <begin position="257"/>
        <end position="270"/>
    </location>
</feature>
<protein>
    <submittedName>
        <fullName evidence="2">Uncharacterized protein</fullName>
    </submittedName>
</protein>
<gene>
    <name evidence="2" type="ORF">N7494_000120</name>
</gene>
<evidence type="ECO:0000256" key="1">
    <source>
        <dbReference type="SAM" id="MobiDB-lite"/>
    </source>
</evidence>
<reference evidence="2 3" key="1">
    <citation type="journal article" date="2023" name="IMA Fungus">
        <title>Comparative genomic study of the Penicillium genus elucidates a diverse pangenome and 15 lateral gene transfer events.</title>
        <authorList>
            <person name="Petersen C."/>
            <person name="Sorensen T."/>
            <person name="Nielsen M.R."/>
            <person name="Sondergaard T.E."/>
            <person name="Sorensen J.L."/>
            <person name="Fitzpatrick D.A."/>
            <person name="Frisvad J.C."/>
            <person name="Nielsen K.L."/>
        </authorList>
    </citation>
    <scope>NUCLEOTIDE SEQUENCE [LARGE SCALE GENOMIC DNA]</scope>
    <source>
        <strain evidence="2 3">IBT 35679</strain>
    </source>
</reference>
<accession>A0AAD6GKR6</accession>
<feature type="compositionally biased region" description="Low complexity" evidence="1">
    <location>
        <begin position="279"/>
        <end position="293"/>
    </location>
</feature>
<dbReference type="Proteomes" id="UP001220324">
    <property type="component" value="Unassembled WGS sequence"/>
</dbReference>
<keyword evidence="3" id="KW-1185">Reference proteome</keyword>
<feature type="region of interest" description="Disordered" evidence="1">
    <location>
        <begin position="245"/>
        <end position="307"/>
    </location>
</feature>
<dbReference type="EMBL" id="JAQIZZ010000001">
    <property type="protein sequence ID" value="KAJ5556205.1"/>
    <property type="molecule type" value="Genomic_DNA"/>
</dbReference>
<dbReference type="AlphaFoldDB" id="A0AAD6GKR6"/>
<feature type="region of interest" description="Disordered" evidence="1">
    <location>
        <begin position="581"/>
        <end position="643"/>
    </location>
</feature>
<evidence type="ECO:0000313" key="3">
    <source>
        <dbReference type="Proteomes" id="UP001220324"/>
    </source>
</evidence>
<comment type="caution">
    <text evidence="2">The sequence shown here is derived from an EMBL/GenBank/DDBJ whole genome shotgun (WGS) entry which is preliminary data.</text>
</comment>
<name>A0AAD6GKR6_9EURO</name>
<feature type="compositionally biased region" description="Low complexity" evidence="1">
    <location>
        <begin position="632"/>
        <end position="643"/>
    </location>
</feature>
<feature type="compositionally biased region" description="Low complexity" evidence="1">
    <location>
        <begin position="245"/>
        <end position="256"/>
    </location>
</feature>
<organism evidence="2 3">
    <name type="scientific">Penicillium frequentans</name>
    <dbReference type="NCBI Taxonomy" id="3151616"/>
    <lineage>
        <taxon>Eukaryota</taxon>
        <taxon>Fungi</taxon>
        <taxon>Dikarya</taxon>
        <taxon>Ascomycota</taxon>
        <taxon>Pezizomycotina</taxon>
        <taxon>Eurotiomycetes</taxon>
        <taxon>Eurotiomycetidae</taxon>
        <taxon>Eurotiales</taxon>
        <taxon>Aspergillaceae</taxon>
        <taxon>Penicillium</taxon>
    </lineage>
</organism>
<feature type="compositionally biased region" description="Basic residues" evidence="1">
    <location>
        <begin position="609"/>
        <end position="622"/>
    </location>
</feature>